<dbReference type="InterPro" id="IPR007315">
    <property type="entry name" value="PIG-V/Gpi18"/>
</dbReference>
<dbReference type="GO" id="GO:0004376">
    <property type="term" value="F:GPI mannosyltransferase activity"/>
    <property type="evidence" value="ECO:0007669"/>
    <property type="project" value="InterPro"/>
</dbReference>
<dbReference type="Proteomes" id="UP000318297">
    <property type="component" value="Unassembled WGS sequence"/>
</dbReference>
<feature type="transmembrane region" description="Helical" evidence="10">
    <location>
        <begin position="342"/>
        <end position="359"/>
    </location>
</feature>
<protein>
    <submittedName>
        <fullName evidence="11">Mannosyltransferase PIG-V</fullName>
    </submittedName>
</protein>
<evidence type="ECO:0000256" key="7">
    <source>
        <dbReference type="ARBA" id="ARBA00022824"/>
    </source>
</evidence>
<dbReference type="PANTHER" id="PTHR12468:SF2">
    <property type="entry name" value="GPI MANNOSYLTRANSFERASE 2"/>
    <property type="match status" value="1"/>
</dbReference>
<dbReference type="EMBL" id="VIVQ01000002">
    <property type="protein sequence ID" value="TWE10142.1"/>
    <property type="molecule type" value="Genomic_DNA"/>
</dbReference>
<reference evidence="11 12" key="1">
    <citation type="submission" date="2019-06" db="EMBL/GenBank/DDBJ databases">
        <title>Sequencing the genomes of 1000 actinobacteria strains.</title>
        <authorList>
            <person name="Klenk H.-P."/>
        </authorList>
    </citation>
    <scope>NUCLEOTIDE SEQUENCE [LARGE SCALE GENOMIC DNA]</scope>
    <source>
        <strain evidence="11 12">DSM 19560</strain>
    </source>
</reference>
<comment type="caution">
    <text evidence="11">The sequence shown here is derived from an EMBL/GenBank/DDBJ whole genome shotgun (WGS) entry which is preliminary data.</text>
</comment>
<keyword evidence="4 11" id="KW-0328">Glycosyltransferase</keyword>
<evidence type="ECO:0000256" key="8">
    <source>
        <dbReference type="ARBA" id="ARBA00022989"/>
    </source>
</evidence>
<feature type="transmembrane region" description="Helical" evidence="10">
    <location>
        <begin position="366"/>
        <end position="390"/>
    </location>
</feature>
<evidence type="ECO:0000256" key="10">
    <source>
        <dbReference type="SAM" id="Phobius"/>
    </source>
</evidence>
<dbReference type="OrthoDB" id="151635at2"/>
<keyword evidence="8 10" id="KW-1133">Transmembrane helix</keyword>
<gene>
    <name evidence="11" type="ORF">BKA23_2494</name>
</gene>
<evidence type="ECO:0000313" key="12">
    <source>
        <dbReference type="Proteomes" id="UP000318297"/>
    </source>
</evidence>
<proteinExistence type="predicted"/>
<feature type="transmembrane region" description="Helical" evidence="10">
    <location>
        <begin position="231"/>
        <end position="250"/>
    </location>
</feature>
<feature type="transmembrane region" description="Helical" evidence="10">
    <location>
        <begin position="147"/>
        <end position="169"/>
    </location>
</feature>
<dbReference type="Pfam" id="PF04188">
    <property type="entry name" value="Mannosyl_trans2"/>
    <property type="match status" value="1"/>
</dbReference>
<keyword evidence="12" id="KW-1185">Reference proteome</keyword>
<evidence type="ECO:0000256" key="2">
    <source>
        <dbReference type="ARBA" id="ARBA00004687"/>
    </source>
</evidence>
<keyword evidence="6 10" id="KW-0812">Transmembrane</keyword>
<comment type="subcellular location">
    <subcellularLocation>
        <location evidence="1">Endoplasmic reticulum membrane</location>
        <topology evidence="1">Multi-pass membrane protein</topology>
    </subcellularLocation>
</comment>
<evidence type="ECO:0000256" key="3">
    <source>
        <dbReference type="ARBA" id="ARBA00022502"/>
    </source>
</evidence>
<keyword evidence="7" id="KW-0256">Endoplasmic reticulum</keyword>
<keyword evidence="3" id="KW-0337">GPI-anchor biosynthesis</keyword>
<dbReference type="GO" id="GO:0000009">
    <property type="term" value="F:alpha-1,6-mannosyltransferase activity"/>
    <property type="evidence" value="ECO:0007669"/>
    <property type="project" value="InterPro"/>
</dbReference>
<dbReference type="GO" id="GO:0006506">
    <property type="term" value="P:GPI anchor biosynthetic process"/>
    <property type="evidence" value="ECO:0007669"/>
    <property type="project" value="UniProtKB-UniPathway"/>
</dbReference>
<feature type="transmembrane region" description="Helical" evidence="10">
    <location>
        <begin position="104"/>
        <end position="126"/>
    </location>
</feature>
<evidence type="ECO:0000313" key="11">
    <source>
        <dbReference type="EMBL" id="TWE10142.1"/>
    </source>
</evidence>
<dbReference type="RefSeq" id="WP_145228883.1">
    <property type="nucleotide sequence ID" value="NZ_VIVQ01000002.1"/>
</dbReference>
<dbReference type="PANTHER" id="PTHR12468">
    <property type="entry name" value="GPI MANNOSYLTRANSFERASE 2"/>
    <property type="match status" value="1"/>
</dbReference>
<organism evidence="11 12">
    <name type="scientific">Rudaeicoccus suwonensis</name>
    <dbReference type="NCBI Taxonomy" id="657409"/>
    <lineage>
        <taxon>Bacteria</taxon>
        <taxon>Bacillati</taxon>
        <taxon>Actinomycetota</taxon>
        <taxon>Actinomycetes</taxon>
        <taxon>Micrococcales</taxon>
        <taxon>Dermacoccaceae</taxon>
        <taxon>Rudaeicoccus</taxon>
    </lineage>
</organism>
<dbReference type="AlphaFoldDB" id="A0A561E3F4"/>
<name>A0A561E3F4_9MICO</name>
<evidence type="ECO:0000256" key="9">
    <source>
        <dbReference type="ARBA" id="ARBA00023136"/>
    </source>
</evidence>
<evidence type="ECO:0000256" key="4">
    <source>
        <dbReference type="ARBA" id="ARBA00022676"/>
    </source>
</evidence>
<evidence type="ECO:0000256" key="1">
    <source>
        <dbReference type="ARBA" id="ARBA00004477"/>
    </source>
</evidence>
<feature type="transmembrane region" description="Helical" evidence="10">
    <location>
        <begin position="294"/>
        <end position="311"/>
    </location>
</feature>
<accession>A0A561E3F4</accession>
<evidence type="ECO:0000256" key="5">
    <source>
        <dbReference type="ARBA" id="ARBA00022679"/>
    </source>
</evidence>
<comment type="pathway">
    <text evidence="2">Glycolipid biosynthesis; glycosylphosphatidylinositol-anchor biosynthesis.</text>
</comment>
<feature type="transmembrane region" description="Helical" evidence="10">
    <location>
        <begin position="318"/>
        <end position="336"/>
    </location>
</feature>
<feature type="transmembrane region" description="Helical" evidence="10">
    <location>
        <begin position="16"/>
        <end position="36"/>
    </location>
</feature>
<evidence type="ECO:0000256" key="6">
    <source>
        <dbReference type="ARBA" id="ARBA00022692"/>
    </source>
</evidence>
<sequence length="391" mass="41901">MSEGTERNGTSRGTPWLLGISAFLVVRAVGLIWLAYVGHRQSKSIRNLLSVWDGKWMLALAQYGYNGIPKTFVDARGLHTSDTAYAFFPGYPWAVAAASHVPGISVFGAAILTSVVSGALASVAAYRIGQWCLLRARPGDHATGERVGLLAAVLFAATPMSIVLTMAYTEALYCALAGWALVMVLERRWVATGVLTLLAGLSRTTVVALIAVVAIAAAIDWWGNRRDWRPLVAIVLSPIGWLFWIFVVAVRTGSPLGWFHVQSTGWNTGFDFGKATIDYLVDTLATNNTTGDVVTAWVILATIALVAIAFASRLPWQVSVYGAAVAFTVLASNGLMNSRARLLLPAYVLLIPVAIGLAHRSERTQLAAGIAVTAVSAWFGAYMLAVYPYAI</sequence>
<keyword evidence="5 11" id="KW-0808">Transferase</keyword>
<dbReference type="UniPathway" id="UPA00196"/>
<dbReference type="GO" id="GO:0016020">
    <property type="term" value="C:membrane"/>
    <property type="evidence" value="ECO:0007669"/>
    <property type="project" value="GOC"/>
</dbReference>
<feature type="transmembrane region" description="Helical" evidence="10">
    <location>
        <begin position="189"/>
        <end position="219"/>
    </location>
</feature>
<keyword evidence="9 10" id="KW-0472">Membrane</keyword>